<dbReference type="Proteomes" id="UP001056455">
    <property type="component" value="Chromosome"/>
</dbReference>
<dbReference type="PROSITE" id="PS50943">
    <property type="entry name" value="HTH_CROC1"/>
    <property type="match status" value="1"/>
</dbReference>
<gene>
    <name evidence="2" type="ORF">NF556_16815</name>
</gene>
<keyword evidence="3" id="KW-1185">Reference proteome</keyword>
<dbReference type="InterPro" id="IPR010982">
    <property type="entry name" value="Lambda_DNA-bd_dom_sf"/>
</dbReference>
<dbReference type="CDD" id="cd00093">
    <property type="entry name" value="HTH_XRE"/>
    <property type="match status" value="1"/>
</dbReference>
<reference evidence="2" key="1">
    <citation type="submission" date="2022-06" db="EMBL/GenBank/DDBJ databases">
        <title>Ornithinimicrobium HY1793.</title>
        <authorList>
            <person name="Huang Y."/>
        </authorList>
    </citation>
    <scope>NUCLEOTIDE SEQUENCE</scope>
    <source>
        <strain evidence="2">HY1793</strain>
    </source>
</reference>
<dbReference type="EMBL" id="CP099489">
    <property type="protein sequence ID" value="USQ79255.1"/>
    <property type="molecule type" value="Genomic_DNA"/>
</dbReference>
<dbReference type="InterPro" id="IPR017507">
    <property type="entry name" value="Tscrpt_reg_HipB-like"/>
</dbReference>
<dbReference type="Gene3D" id="1.10.260.40">
    <property type="entry name" value="lambda repressor-like DNA-binding domains"/>
    <property type="match status" value="1"/>
</dbReference>
<name>A0ABY4YR72_9MICO</name>
<dbReference type="Pfam" id="PF01381">
    <property type="entry name" value="HTH_3"/>
    <property type="match status" value="1"/>
</dbReference>
<evidence type="ECO:0000259" key="1">
    <source>
        <dbReference type="PROSITE" id="PS50943"/>
    </source>
</evidence>
<protein>
    <submittedName>
        <fullName evidence="2">Type II toxin-antitoxin system Y4mF family antitoxin</fullName>
    </submittedName>
</protein>
<dbReference type="NCBIfam" id="TIGR03070">
    <property type="entry name" value="couple_hipB"/>
    <property type="match status" value="1"/>
</dbReference>
<dbReference type="RefSeq" id="WP_252592194.1">
    <property type="nucleotide sequence ID" value="NZ_CP099489.1"/>
</dbReference>
<dbReference type="SMART" id="SM00530">
    <property type="entry name" value="HTH_XRE"/>
    <property type="match status" value="1"/>
</dbReference>
<dbReference type="SUPFAM" id="SSF47413">
    <property type="entry name" value="lambda repressor-like DNA-binding domains"/>
    <property type="match status" value="1"/>
</dbReference>
<organism evidence="2 3">
    <name type="scientific">Ornithinimicrobium faecis</name>
    <dbReference type="NCBI Taxonomy" id="2934158"/>
    <lineage>
        <taxon>Bacteria</taxon>
        <taxon>Bacillati</taxon>
        <taxon>Actinomycetota</taxon>
        <taxon>Actinomycetes</taxon>
        <taxon>Micrococcales</taxon>
        <taxon>Ornithinimicrobiaceae</taxon>
        <taxon>Ornithinimicrobium</taxon>
    </lineage>
</organism>
<feature type="domain" description="HTH cro/C1-type" evidence="1">
    <location>
        <begin position="8"/>
        <end position="62"/>
    </location>
</feature>
<dbReference type="InterPro" id="IPR001387">
    <property type="entry name" value="Cro/C1-type_HTH"/>
</dbReference>
<evidence type="ECO:0000313" key="3">
    <source>
        <dbReference type="Proteomes" id="UP001056455"/>
    </source>
</evidence>
<sequence length="67" mass="7407">MEHWLSTVVAQRRALGLRQADLAALAGVSERFVRELESGKTSVRLDKLEPVLEALGLRLVVAPRETP</sequence>
<proteinExistence type="predicted"/>
<evidence type="ECO:0000313" key="2">
    <source>
        <dbReference type="EMBL" id="USQ79255.1"/>
    </source>
</evidence>
<accession>A0ABY4YR72</accession>